<protein>
    <submittedName>
        <fullName evidence="1">Uncharacterized protein</fullName>
    </submittedName>
</protein>
<dbReference type="EMBL" id="FIIN01000031">
    <property type="protein sequence ID" value="CYW30550.1"/>
    <property type="molecule type" value="Genomic_DNA"/>
</dbReference>
<proteinExistence type="predicted"/>
<accession>A0A116M1N4</accession>
<gene>
    <name evidence="1" type="ORF">ERS132452_02277</name>
</gene>
<organism evidence="1 2">
    <name type="scientific">Streptococcus suis</name>
    <dbReference type="NCBI Taxonomy" id="1307"/>
    <lineage>
        <taxon>Bacteria</taxon>
        <taxon>Bacillati</taxon>
        <taxon>Bacillota</taxon>
        <taxon>Bacilli</taxon>
        <taxon>Lactobacillales</taxon>
        <taxon>Streptococcaceae</taxon>
        <taxon>Streptococcus</taxon>
    </lineage>
</organism>
<dbReference type="AlphaFoldDB" id="A0A116M1N4"/>
<evidence type="ECO:0000313" key="2">
    <source>
        <dbReference type="Proteomes" id="UP000071765"/>
    </source>
</evidence>
<sequence>MQKYLFLLCFFCTENLYMFIGSHKTMSKMYYLIRENLLQISSFT</sequence>
<reference evidence="1 2" key="1">
    <citation type="submission" date="2016-02" db="EMBL/GenBank/DDBJ databases">
        <authorList>
            <consortium name="Pathogen Informatics"/>
        </authorList>
    </citation>
    <scope>NUCLEOTIDE SEQUENCE [LARGE SCALE GENOMIC DNA]</scope>
    <source>
        <strain evidence="1 2">LSS90</strain>
    </source>
</reference>
<dbReference type="Proteomes" id="UP000071765">
    <property type="component" value="Unassembled WGS sequence"/>
</dbReference>
<evidence type="ECO:0000313" key="1">
    <source>
        <dbReference type="EMBL" id="CYW30550.1"/>
    </source>
</evidence>
<name>A0A116M1N4_STRSU</name>